<evidence type="ECO:0000313" key="2">
    <source>
        <dbReference type="Proteomes" id="UP000215335"/>
    </source>
</evidence>
<dbReference type="InterPro" id="IPR038765">
    <property type="entry name" value="Papain-like_cys_pep_sf"/>
</dbReference>
<dbReference type="Proteomes" id="UP000215335">
    <property type="component" value="Unassembled WGS sequence"/>
</dbReference>
<comment type="caution">
    <text evidence="1">The sequence shown here is derived from an EMBL/GenBank/DDBJ whole genome shotgun (WGS) entry which is preliminary data.</text>
</comment>
<dbReference type="SUPFAM" id="SSF54001">
    <property type="entry name" value="Cysteine proteinases"/>
    <property type="match status" value="1"/>
</dbReference>
<dbReference type="Gene3D" id="3.40.395.10">
    <property type="entry name" value="Adenoviral Proteinase, Chain A"/>
    <property type="match status" value="1"/>
</dbReference>
<reference evidence="1 2" key="1">
    <citation type="journal article" date="2017" name="Curr. Biol.">
        <title>The Evolution of Venom by Co-option of Single-Copy Genes.</title>
        <authorList>
            <person name="Martinson E.O."/>
            <person name="Mrinalini"/>
            <person name="Kelkar Y.D."/>
            <person name="Chang C.H."/>
            <person name="Werren J.H."/>
        </authorList>
    </citation>
    <scope>NUCLEOTIDE SEQUENCE [LARGE SCALE GENOMIC DNA]</scope>
    <source>
        <strain evidence="1 2">Alberta</strain>
        <tissue evidence="1">Whole body</tissue>
    </source>
</reference>
<name>A0A232ENU9_9HYME</name>
<proteinExistence type="predicted"/>
<dbReference type="EMBL" id="NNAY01003065">
    <property type="protein sequence ID" value="OXU20034.1"/>
    <property type="molecule type" value="Genomic_DNA"/>
</dbReference>
<organism evidence="1 2">
    <name type="scientific">Trichomalopsis sarcophagae</name>
    <dbReference type="NCBI Taxonomy" id="543379"/>
    <lineage>
        <taxon>Eukaryota</taxon>
        <taxon>Metazoa</taxon>
        <taxon>Ecdysozoa</taxon>
        <taxon>Arthropoda</taxon>
        <taxon>Hexapoda</taxon>
        <taxon>Insecta</taxon>
        <taxon>Pterygota</taxon>
        <taxon>Neoptera</taxon>
        <taxon>Endopterygota</taxon>
        <taxon>Hymenoptera</taxon>
        <taxon>Apocrita</taxon>
        <taxon>Proctotrupomorpha</taxon>
        <taxon>Chalcidoidea</taxon>
        <taxon>Pteromalidae</taxon>
        <taxon>Pteromalinae</taxon>
        <taxon>Trichomalopsis</taxon>
    </lineage>
</organism>
<sequence>MVHGIVLTWNNMTLTKYLRITYDYLYHKVELPKAHIKIKFCFAHFFKTVAKTIDTLYNTRKEEETYKEFKQVLRNCITLLCVTRDPLQMDEIFRHKRLQTQNHVPIQNIRMSLLIHLLWKVGTKKGKLKEKERQNVQDDFCNQFASPTIEQNAVIKQKPTNYRSRKLKENKRKIGEDIEDVMPSKNVRLTFAEYEQKEAENKVELFFNGSVKDPNYYWGWEKCEIKIGHYLTNRILCRRDMYLSIREFQSLQRPHWVNGTAIDSFAAAYVDEWANITYISHDDTLRICGDKYTDRIRNDMRIFKTDQHLNNIPFMPYKFMAHWKLLIVDIEKKILTLLDPYDTDDDHERTIQVFKRFLPLCAVGSSLRKLTDVED</sequence>
<keyword evidence="2" id="KW-1185">Reference proteome</keyword>
<dbReference type="AlphaFoldDB" id="A0A232ENU9"/>
<gene>
    <name evidence="1" type="ORF">TSAR_003269</name>
</gene>
<accession>A0A232ENU9</accession>
<evidence type="ECO:0000313" key="1">
    <source>
        <dbReference type="EMBL" id="OXU20034.1"/>
    </source>
</evidence>
<protein>
    <submittedName>
        <fullName evidence="1">Uncharacterized protein</fullName>
    </submittedName>
</protein>